<proteinExistence type="predicted"/>
<dbReference type="Pfam" id="PF02458">
    <property type="entry name" value="Transferase"/>
    <property type="match status" value="2"/>
</dbReference>
<dbReference type="GO" id="GO:0016747">
    <property type="term" value="F:acyltransferase activity, transferring groups other than amino-acyl groups"/>
    <property type="evidence" value="ECO:0007669"/>
    <property type="project" value="UniProtKB-ARBA"/>
</dbReference>
<reference evidence="3 4" key="1">
    <citation type="submission" date="2024-02" db="EMBL/GenBank/DDBJ databases">
        <title>High-quality chromosome-scale genome assembly of Pensacola bahiagrass (Paspalum notatum Flugge var. saurae).</title>
        <authorList>
            <person name="Vega J.M."/>
            <person name="Podio M."/>
            <person name="Orjuela J."/>
            <person name="Siena L.A."/>
            <person name="Pessino S.C."/>
            <person name="Combes M.C."/>
            <person name="Mariac C."/>
            <person name="Albertini E."/>
            <person name="Pupilli F."/>
            <person name="Ortiz J.P.A."/>
            <person name="Leblanc O."/>
        </authorList>
    </citation>
    <scope>NUCLEOTIDE SEQUENCE [LARGE SCALE GENOMIC DNA]</scope>
    <source>
        <strain evidence="3">R1</strain>
        <tissue evidence="3">Leaf</tissue>
    </source>
</reference>
<dbReference type="PANTHER" id="PTHR31625">
    <property type="match status" value="1"/>
</dbReference>
<gene>
    <name evidence="3" type="ORF">U9M48_000431</name>
</gene>
<sequence length="467" mass="49812">MAMEMDMDMAVPGVRMLSVSRVVPTPTPEENVKKAVKLSFLDAPWVATPPVQELMFYENAGGEEFAAVVKRLKASLAAALALYLPLAGEMAYVEETRDMVVDCSRPGVPFFEAEAIAGCGSAVEMASLLPEHDARALPAPVMAVQVTRLNAGGLVLGVSVHHAVVDGRAFFLFLDAWSSISRGGSPPVPLMKPLAPLEYGREAIAHPYAGGADDIRTLKRHIDGLAPLTNNTTKVAPKPVSAFVALSAISWTAFVRAKGLAAGEDTHLLFQVDLRSSLRPAVSDGYIGNCVRGCVASADAGELVGDAGLLRATRAIQAAVRKVVAAPMAGIGTWIQRVMALPAGRVANVGGSPMFRMHQLADFGFGMPDKVVPVYMPGSPETTPGRVDDMTMDHGGRIVLSAGKRDGEVHLSVSLHPDLMDAFKNHINSTRIIRLLNLWSVADSKDRGGMRSTRKWYLLVDRSALTS</sequence>
<name>A0AAQ3PEU8_PASNO</name>
<evidence type="ECO:0000313" key="3">
    <source>
        <dbReference type="EMBL" id="WVZ49049.1"/>
    </source>
</evidence>
<keyword evidence="1" id="KW-0808">Transferase</keyword>
<keyword evidence="4" id="KW-1185">Reference proteome</keyword>
<protein>
    <submittedName>
        <fullName evidence="3">Uncharacterized protein</fullName>
    </submittedName>
</protein>
<accession>A0AAQ3PEU8</accession>
<dbReference type="SUPFAM" id="SSF52777">
    <property type="entry name" value="CoA-dependent acyltransferases"/>
    <property type="match status" value="2"/>
</dbReference>
<evidence type="ECO:0000256" key="2">
    <source>
        <dbReference type="ARBA" id="ARBA00023315"/>
    </source>
</evidence>
<evidence type="ECO:0000256" key="1">
    <source>
        <dbReference type="ARBA" id="ARBA00022679"/>
    </source>
</evidence>
<evidence type="ECO:0000313" key="4">
    <source>
        <dbReference type="Proteomes" id="UP001341281"/>
    </source>
</evidence>
<dbReference type="Proteomes" id="UP001341281">
    <property type="component" value="Chromosome 01"/>
</dbReference>
<keyword evidence="2" id="KW-0012">Acyltransferase</keyword>
<dbReference type="InterPro" id="IPR051504">
    <property type="entry name" value="Plant_metabolite_acyltrans"/>
</dbReference>
<organism evidence="3 4">
    <name type="scientific">Paspalum notatum var. saurae</name>
    <dbReference type="NCBI Taxonomy" id="547442"/>
    <lineage>
        <taxon>Eukaryota</taxon>
        <taxon>Viridiplantae</taxon>
        <taxon>Streptophyta</taxon>
        <taxon>Embryophyta</taxon>
        <taxon>Tracheophyta</taxon>
        <taxon>Spermatophyta</taxon>
        <taxon>Magnoliopsida</taxon>
        <taxon>Liliopsida</taxon>
        <taxon>Poales</taxon>
        <taxon>Poaceae</taxon>
        <taxon>PACMAD clade</taxon>
        <taxon>Panicoideae</taxon>
        <taxon>Andropogonodae</taxon>
        <taxon>Paspaleae</taxon>
        <taxon>Paspalinae</taxon>
        <taxon>Paspalum</taxon>
    </lineage>
</organism>
<dbReference type="AlphaFoldDB" id="A0AAQ3PEU8"/>
<dbReference type="Gene3D" id="3.30.559.10">
    <property type="entry name" value="Chloramphenicol acetyltransferase-like domain"/>
    <property type="match status" value="2"/>
</dbReference>
<dbReference type="InterPro" id="IPR023213">
    <property type="entry name" value="CAT-like_dom_sf"/>
</dbReference>
<dbReference type="EMBL" id="CP144745">
    <property type="protein sequence ID" value="WVZ49049.1"/>
    <property type="molecule type" value="Genomic_DNA"/>
</dbReference>